<keyword evidence="4" id="KW-0288">FMN</keyword>
<evidence type="ECO:0000256" key="9">
    <source>
        <dbReference type="SAM" id="Phobius"/>
    </source>
</evidence>
<evidence type="ECO:0000256" key="7">
    <source>
        <dbReference type="ARBA" id="ARBA00022989"/>
    </source>
</evidence>
<dbReference type="RefSeq" id="WP_237967087.1">
    <property type="nucleotide sequence ID" value="NZ_JAKNHQ010000019.1"/>
</dbReference>
<evidence type="ECO:0000256" key="8">
    <source>
        <dbReference type="ARBA" id="ARBA00023136"/>
    </source>
</evidence>
<keyword evidence="2" id="KW-0597">Phosphoprotein</keyword>
<comment type="caution">
    <text evidence="10">The sequence shown here is derived from an EMBL/GenBank/DDBJ whole genome shotgun (WGS) entry which is preliminary data.</text>
</comment>
<evidence type="ECO:0000256" key="6">
    <source>
        <dbReference type="ARBA" id="ARBA00022967"/>
    </source>
</evidence>
<evidence type="ECO:0000256" key="1">
    <source>
        <dbReference type="ARBA" id="ARBA00022448"/>
    </source>
</evidence>
<dbReference type="PANTHER" id="PTHR30578">
    <property type="entry name" value="ELECTRON TRANSPORT COMPLEX PROTEIN RNFD"/>
    <property type="match status" value="1"/>
</dbReference>
<feature type="transmembrane region" description="Helical" evidence="9">
    <location>
        <begin position="19"/>
        <end position="37"/>
    </location>
</feature>
<evidence type="ECO:0000313" key="10">
    <source>
        <dbReference type="EMBL" id="MCG4611630.1"/>
    </source>
</evidence>
<feature type="transmembrane region" description="Helical" evidence="9">
    <location>
        <begin position="215"/>
        <end position="236"/>
    </location>
</feature>
<evidence type="ECO:0000313" key="11">
    <source>
        <dbReference type="Proteomes" id="UP001298681"/>
    </source>
</evidence>
<accession>A0ABS9MLF1</accession>
<proteinExistence type="predicted"/>
<gene>
    <name evidence="10" type="ORF">L0P57_11910</name>
</gene>
<organism evidence="10 11">
    <name type="scientific">Anaeromassilibacillus senegalensis</name>
    <dbReference type="NCBI Taxonomy" id="1673717"/>
    <lineage>
        <taxon>Bacteria</taxon>
        <taxon>Bacillati</taxon>
        <taxon>Bacillota</taxon>
        <taxon>Clostridia</taxon>
        <taxon>Eubacteriales</taxon>
        <taxon>Acutalibacteraceae</taxon>
        <taxon>Anaeromassilibacillus</taxon>
    </lineage>
</organism>
<keyword evidence="1" id="KW-0813">Transport</keyword>
<dbReference type="Pfam" id="PF03116">
    <property type="entry name" value="NQR2_RnfD_RnfE"/>
    <property type="match status" value="1"/>
</dbReference>
<name>A0ABS9MLF1_9FIRM</name>
<keyword evidence="5 9" id="KW-0812">Transmembrane</keyword>
<feature type="transmembrane region" description="Helical" evidence="9">
    <location>
        <begin position="43"/>
        <end position="63"/>
    </location>
</feature>
<dbReference type="InterPro" id="IPR004338">
    <property type="entry name" value="NqrB/RnfD"/>
</dbReference>
<evidence type="ECO:0000256" key="4">
    <source>
        <dbReference type="ARBA" id="ARBA00022643"/>
    </source>
</evidence>
<feature type="transmembrane region" description="Helical" evidence="9">
    <location>
        <begin position="183"/>
        <end position="203"/>
    </location>
</feature>
<dbReference type="PANTHER" id="PTHR30578:SF0">
    <property type="entry name" value="ION-TRANSLOCATING OXIDOREDUCTASE COMPLEX SUBUNIT D"/>
    <property type="match status" value="1"/>
</dbReference>
<evidence type="ECO:0000256" key="3">
    <source>
        <dbReference type="ARBA" id="ARBA00022630"/>
    </source>
</evidence>
<protein>
    <submittedName>
        <fullName evidence="10">RnfABCDGE type electron transport complex subunit D</fullName>
    </submittedName>
</protein>
<feature type="transmembrane region" description="Helical" evidence="9">
    <location>
        <begin position="75"/>
        <end position="103"/>
    </location>
</feature>
<reference evidence="10 11" key="1">
    <citation type="submission" date="2022-01" db="EMBL/GenBank/DDBJ databases">
        <title>Collection of gut derived symbiotic bacterial strains cultured from healthy donors.</title>
        <authorList>
            <person name="Lin H."/>
            <person name="Kohout C."/>
            <person name="Waligurski E."/>
            <person name="Pamer E.G."/>
        </authorList>
    </citation>
    <scope>NUCLEOTIDE SEQUENCE [LARGE SCALE GENOMIC DNA]</scope>
    <source>
        <strain evidence="10 11">DFI.7.58</strain>
    </source>
</reference>
<keyword evidence="6" id="KW-1278">Translocase</keyword>
<keyword evidence="3" id="KW-0285">Flavoprotein</keyword>
<dbReference type="EMBL" id="JAKNHQ010000019">
    <property type="protein sequence ID" value="MCG4611630.1"/>
    <property type="molecule type" value="Genomic_DNA"/>
</dbReference>
<keyword evidence="11" id="KW-1185">Reference proteome</keyword>
<sequence>MPSLQETPCLRKERSVPSLMWNVTLALCTLLVLPTVYYGWRPLAMAFVTVALCCLAEVAVCLVRRRTIHSDPSLLVTGLVIALLMPVNAPFWMPAVAALFAVLVVRAPFGGTGCTPFNPAAAGVAFVTICWPERMFSYVSSTIGWVLPVFGDCTYMEVRSPAGVLKEGLKPDIVPLEMLWGRFVGPMGTTAMLVIGACGLFLVFRRIANWEAPVFFLLAAALWAALCPRIACSPLTSVKYELMSGSLFFCAIFMVTDPVTAPRTAVARSIYGAFCGALVMAFRHFGAYEQGACFAILASNAIAPLLDRAAGAVRVWGGKIVES</sequence>
<evidence type="ECO:0000256" key="2">
    <source>
        <dbReference type="ARBA" id="ARBA00022553"/>
    </source>
</evidence>
<dbReference type="Proteomes" id="UP001298681">
    <property type="component" value="Unassembled WGS sequence"/>
</dbReference>
<keyword evidence="8 9" id="KW-0472">Membrane</keyword>
<evidence type="ECO:0000256" key="5">
    <source>
        <dbReference type="ARBA" id="ARBA00022692"/>
    </source>
</evidence>
<keyword evidence="7 9" id="KW-1133">Transmembrane helix</keyword>